<evidence type="ECO:0000313" key="2">
    <source>
        <dbReference type="Proteomes" id="UP000006028"/>
    </source>
</evidence>
<reference evidence="1 2" key="1">
    <citation type="submission" date="2010-08" db="EMBL/GenBank/DDBJ databases">
        <authorList>
            <person name="Weinstock G."/>
            <person name="Sodergren E."/>
            <person name="Clifton S."/>
            <person name="Fulton L."/>
            <person name="Fulton B."/>
            <person name="Courtney L."/>
            <person name="Fronick C."/>
            <person name="Harrison M."/>
            <person name="Strong C."/>
            <person name="Farmer C."/>
            <person name="Delahaunty K."/>
            <person name="Markovic C."/>
            <person name="Hall O."/>
            <person name="Minx P."/>
            <person name="Tomlinson C."/>
            <person name="Mitreva M."/>
            <person name="Hou S."/>
            <person name="Chen J."/>
            <person name="Wollam A."/>
            <person name="Pepin K.H."/>
            <person name="Johnson M."/>
            <person name="Bhonagiri V."/>
            <person name="Zhang X."/>
            <person name="Suruliraj S."/>
            <person name="Warren W."/>
            <person name="Chinwalla A."/>
            <person name="Mardis E.R."/>
            <person name="Wilson R.K."/>
        </authorList>
    </citation>
    <scope>NUCLEOTIDE SEQUENCE [LARGE SCALE GENOMIC DNA]</scope>
    <source>
        <strain evidence="1 2">KLE1255</strain>
    </source>
</reference>
<dbReference type="AlphaFoldDB" id="E2ZGN7"/>
<name>E2ZGN7_9FIRM</name>
<comment type="caution">
    <text evidence="1">The sequence shown here is derived from an EMBL/GenBank/DDBJ whole genome shotgun (WGS) entry which is preliminary data.</text>
</comment>
<dbReference type="STRING" id="748224.HMPREF9436_00823"/>
<gene>
    <name evidence="1" type="ORF">HMPREF9436_00823</name>
</gene>
<dbReference type="BioCyc" id="FCF748224-HMP:GTSS-643-MONOMER"/>
<dbReference type="HOGENOM" id="CLU_3216495_0_0_9"/>
<dbReference type="Proteomes" id="UP000006028">
    <property type="component" value="Unassembled WGS sequence"/>
</dbReference>
<sequence length="44" mass="4964">MGAFGKTEKFTVLPRALPLRKDFPRAGGRCREATKGRICRAERD</sequence>
<proteinExistence type="predicted"/>
<protein>
    <submittedName>
        <fullName evidence="1">Uncharacterized protein</fullName>
    </submittedName>
</protein>
<evidence type="ECO:0000313" key="1">
    <source>
        <dbReference type="EMBL" id="EFQ07676.1"/>
    </source>
</evidence>
<accession>E2ZGN7</accession>
<organism evidence="1 2">
    <name type="scientific">Faecalibacterium cf. prausnitzii KLE1255</name>
    <dbReference type="NCBI Taxonomy" id="748224"/>
    <lineage>
        <taxon>Bacteria</taxon>
        <taxon>Bacillati</taxon>
        <taxon>Bacillota</taxon>
        <taxon>Clostridia</taxon>
        <taxon>Eubacteriales</taxon>
        <taxon>Oscillospiraceae</taxon>
        <taxon>Faecalibacterium</taxon>
    </lineage>
</organism>
<dbReference type="EMBL" id="AECU01000081">
    <property type="protein sequence ID" value="EFQ07676.1"/>
    <property type="molecule type" value="Genomic_DNA"/>
</dbReference>